<dbReference type="InterPro" id="IPR036291">
    <property type="entry name" value="NAD(P)-bd_dom_sf"/>
</dbReference>
<comment type="caution">
    <text evidence="3">The sequence shown here is derived from an EMBL/GenBank/DDBJ whole genome shotgun (WGS) entry which is preliminary data.</text>
</comment>
<dbReference type="CDD" id="cd05233">
    <property type="entry name" value="SDR_c"/>
    <property type="match status" value="1"/>
</dbReference>
<evidence type="ECO:0000256" key="2">
    <source>
        <dbReference type="ARBA" id="ARBA00023002"/>
    </source>
</evidence>
<dbReference type="PANTHER" id="PTHR42760">
    <property type="entry name" value="SHORT-CHAIN DEHYDROGENASES/REDUCTASES FAMILY MEMBER"/>
    <property type="match status" value="1"/>
</dbReference>
<dbReference type="InterPro" id="IPR020904">
    <property type="entry name" value="Sc_DH/Rdtase_CS"/>
</dbReference>
<dbReference type="Gene3D" id="3.40.50.720">
    <property type="entry name" value="NAD(P)-binding Rossmann-like Domain"/>
    <property type="match status" value="1"/>
</dbReference>
<proteinExistence type="inferred from homology"/>
<name>A0ABQ6LHH8_9RHOB</name>
<reference evidence="3 4" key="1">
    <citation type="submission" date="2023-04" db="EMBL/GenBank/DDBJ databases">
        <title>Marinoamorphus aggregata gen. nov., sp. Nov., isolate from tissue of brittle star Ophioplocus japonicus.</title>
        <authorList>
            <person name="Kawano K."/>
            <person name="Sawayama S."/>
            <person name="Nakagawa S."/>
        </authorList>
    </citation>
    <scope>NUCLEOTIDE SEQUENCE [LARGE SCALE GENOMIC DNA]</scope>
    <source>
        <strain evidence="3 4">NKW23</strain>
    </source>
</reference>
<dbReference type="EMBL" id="BSYI01000004">
    <property type="protein sequence ID" value="GMG81579.1"/>
    <property type="molecule type" value="Genomic_DNA"/>
</dbReference>
<dbReference type="PRINTS" id="PR00081">
    <property type="entry name" value="GDHRDH"/>
</dbReference>
<comment type="similarity">
    <text evidence="1">Belongs to the short-chain dehydrogenases/reductases (SDR) family.</text>
</comment>
<dbReference type="Proteomes" id="UP001239909">
    <property type="component" value="Unassembled WGS sequence"/>
</dbReference>
<dbReference type="PRINTS" id="PR00080">
    <property type="entry name" value="SDRFAMILY"/>
</dbReference>
<keyword evidence="4" id="KW-1185">Reference proteome</keyword>
<dbReference type="Pfam" id="PF13561">
    <property type="entry name" value="adh_short_C2"/>
    <property type="match status" value="1"/>
</dbReference>
<keyword evidence="2" id="KW-0560">Oxidoreductase</keyword>
<evidence type="ECO:0000256" key="1">
    <source>
        <dbReference type="ARBA" id="ARBA00006484"/>
    </source>
</evidence>
<sequence length="214" mass="21815">MIVQDIDGPRAAAVVAAIRAAGGAAEALVCDVADEAALAAGIGARQVGILVNNAGVAGNNAPIEEIDRAAYDRMLDTHLRGAYAATRASIAGMKAARWGRIVNIASNRGQVGFERSSHYAAAKAALIGVAKAWAREFAPHGIRVNALAPGVTRTAMTLAYGEEAVAEEAALNLVGRAASPEEMAAWILTLCGPAGDFMTGQLLCPNGGDPITGI</sequence>
<evidence type="ECO:0000313" key="3">
    <source>
        <dbReference type="EMBL" id="GMG81579.1"/>
    </source>
</evidence>
<protein>
    <recommendedName>
        <fullName evidence="5">3-oxoacyl-[acyl-carrier protein] reductase</fullName>
    </recommendedName>
</protein>
<dbReference type="SUPFAM" id="SSF51735">
    <property type="entry name" value="NAD(P)-binding Rossmann-fold domains"/>
    <property type="match status" value="1"/>
</dbReference>
<dbReference type="PANTHER" id="PTHR42760:SF133">
    <property type="entry name" value="3-OXOACYL-[ACYL-CARRIER-PROTEIN] REDUCTASE"/>
    <property type="match status" value="1"/>
</dbReference>
<gene>
    <name evidence="3" type="ORF">LNKW23_07920</name>
</gene>
<dbReference type="PROSITE" id="PS00061">
    <property type="entry name" value="ADH_SHORT"/>
    <property type="match status" value="1"/>
</dbReference>
<evidence type="ECO:0008006" key="5">
    <source>
        <dbReference type="Google" id="ProtNLM"/>
    </source>
</evidence>
<organism evidence="3 4">
    <name type="scientific">Paralimibaculum aggregatum</name>
    <dbReference type="NCBI Taxonomy" id="3036245"/>
    <lineage>
        <taxon>Bacteria</taxon>
        <taxon>Pseudomonadati</taxon>
        <taxon>Pseudomonadota</taxon>
        <taxon>Alphaproteobacteria</taxon>
        <taxon>Rhodobacterales</taxon>
        <taxon>Paracoccaceae</taxon>
        <taxon>Paralimibaculum</taxon>
    </lineage>
</organism>
<dbReference type="InterPro" id="IPR002347">
    <property type="entry name" value="SDR_fam"/>
</dbReference>
<evidence type="ECO:0000313" key="4">
    <source>
        <dbReference type="Proteomes" id="UP001239909"/>
    </source>
</evidence>
<accession>A0ABQ6LHH8</accession>